<dbReference type="PANTHER" id="PTHR30193:SF37">
    <property type="entry name" value="INNER MEMBRANE ABC TRANSPORTER PERMEASE PROTEIN YCJO"/>
    <property type="match status" value="1"/>
</dbReference>
<keyword evidence="11" id="KW-1185">Reference proteome</keyword>
<dbReference type="Gene3D" id="1.10.3720.10">
    <property type="entry name" value="MetI-like"/>
    <property type="match status" value="1"/>
</dbReference>
<evidence type="ECO:0000259" key="9">
    <source>
        <dbReference type="PROSITE" id="PS50928"/>
    </source>
</evidence>
<feature type="region of interest" description="Disordered" evidence="8">
    <location>
        <begin position="353"/>
        <end position="406"/>
    </location>
</feature>
<dbReference type="EMBL" id="BOOP01000009">
    <property type="protein sequence ID" value="GII37792.1"/>
    <property type="molecule type" value="Genomic_DNA"/>
</dbReference>
<keyword evidence="6 7" id="KW-0472">Membrane</keyword>
<organism evidence="10 11">
    <name type="scientific">Planotetraspora phitsanulokensis</name>
    <dbReference type="NCBI Taxonomy" id="575192"/>
    <lineage>
        <taxon>Bacteria</taxon>
        <taxon>Bacillati</taxon>
        <taxon>Actinomycetota</taxon>
        <taxon>Actinomycetes</taxon>
        <taxon>Streptosporangiales</taxon>
        <taxon>Streptosporangiaceae</taxon>
        <taxon>Planotetraspora</taxon>
    </lineage>
</organism>
<feature type="transmembrane region" description="Helical" evidence="7">
    <location>
        <begin position="23"/>
        <end position="52"/>
    </location>
</feature>
<comment type="similarity">
    <text evidence="7">Belongs to the binding-protein-dependent transport system permease family.</text>
</comment>
<proteinExistence type="inferred from homology"/>
<dbReference type="InterPro" id="IPR051393">
    <property type="entry name" value="ABC_transporter_permease"/>
</dbReference>
<dbReference type="InterPro" id="IPR035906">
    <property type="entry name" value="MetI-like_sf"/>
</dbReference>
<evidence type="ECO:0000256" key="5">
    <source>
        <dbReference type="ARBA" id="ARBA00022989"/>
    </source>
</evidence>
<evidence type="ECO:0000256" key="4">
    <source>
        <dbReference type="ARBA" id="ARBA00022692"/>
    </source>
</evidence>
<dbReference type="GO" id="GO:0005886">
    <property type="term" value="C:plasma membrane"/>
    <property type="evidence" value="ECO:0007669"/>
    <property type="project" value="UniProtKB-SubCell"/>
</dbReference>
<feature type="compositionally biased region" description="Low complexity" evidence="8">
    <location>
        <begin position="364"/>
        <end position="374"/>
    </location>
</feature>
<gene>
    <name evidence="10" type="primary">ABC-MSP</name>
    <name evidence="10" type="ORF">Pph01_27950</name>
</gene>
<evidence type="ECO:0000256" key="2">
    <source>
        <dbReference type="ARBA" id="ARBA00022448"/>
    </source>
</evidence>
<evidence type="ECO:0000256" key="7">
    <source>
        <dbReference type="RuleBase" id="RU363032"/>
    </source>
</evidence>
<sequence>MAGTTIPARRGRFRGSTAMRENLAGWLFVAPVVIILGLFMLLPILMALWVSFTDWNGQGSPFRSGVPFVGAGNYTRLFTEDGLARQDFMTSIRNNIYYVAIVVPAQTALALGLAVIVNSRMLKGKTFFRAAFFFPSVTSSVAISVVFLFIFANSGAVTSLLGAFGIDGPDWFSDSRGTLHLLLGAVGLVDPSAPPASLTSGGPFGLSWWEWLSGPSVAMTTIIMLVVWTTSGTFMLMFLAALQDIPVTLEEASMLDGAGRWQRFRYVTLPMLKPTLFLVLTLGLISTWQVFDQIYVMSQGNPSKTTLTPAFLSYQTAFRSFEYGSGTAISFVLFSIIVLMTLVQRWIMRERNGGSRPRRHAPRPARGPGRGPARGQDRGQGRTSADASASTPTGASTRASARSRRS</sequence>
<dbReference type="InterPro" id="IPR000515">
    <property type="entry name" value="MetI-like"/>
</dbReference>
<dbReference type="Proteomes" id="UP000622547">
    <property type="component" value="Unassembled WGS sequence"/>
</dbReference>
<dbReference type="PANTHER" id="PTHR30193">
    <property type="entry name" value="ABC TRANSPORTER PERMEASE PROTEIN"/>
    <property type="match status" value="1"/>
</dbReference>
<dbReference type="CDD" id="cd06261">
    <property type="entry name" value="TM_PBP2"/>
    <property type="match status" value="1"/>
</dbReference>
<feature type="transmembrane region" description="Helical" evidence="7">
    <location>
        <begin position="96"/>
        <end position="118"/>
    </location>
</feature>
<evidence type="ECO:0000256" key="8">
    <source>
        <dbReference type="SAM" id="MobiDB-lite"/>
    </source>
</evidence>
<keyword evidence="4 7" id="KW-0812">Transmembrane</keyword>
<keyword evidence="5 7" id="KW-1133">Transmembrane helix</keyword>
<evidence type="ECO:0000256" key="3">
    <source>
        <dbReference type="ARBA" id="ARBA00022475"/>
    </source>
</evidence>
<keyword evidence="3" id="KW-1003">Cell membrane</keyword>
<dbReference type="AlphaFoldDB" id="A0A8J3XDX2"/>
<reference evidence="10 11" key="1">
    <citation type="submission" date="2021-01" db="EMBL/GenBank/DDBJ databases">
        <title>Whole genome shotgun sequence of Planotetraspora phitsanulokensis NBRC 104273.</title>
        <authorList>
            <person name="Komaki H."/>
            <person name="Tamura T."/>
        </authorList>
    </citation>
    <scope>NUCLEOTIDE SEQUENCE [LARGE SCALE GENOMIC DNA]</scope>
    <source>
        <strain evidence="10 11">NBRC 104273</strain>
    </source>
</reference>
<dbReference type="GO" id="GO:0055085">
    <property type="term" value="P:transmembrane transport"/>
    <property type="evidence" value="ECO:0007669"/>
    <property type="project" value="InterPro"/>
</dbReference>
<name>A0A8J3XDX2_9ACTN</name>
<comment type="subcellular location">
    <subcellularLocation>
        <location evidence="1 7">Cell membrane</location>
        <topology evidence="1 7">Multi-pass membrane protein</topology>
    </subcellularLocation>
</comment>
<evidence type="ECO:0000256" key="6">
    <source>
        <dbReference type="ARBA" id="ARBA00023136"/>
    </source>
</evidence>
<evidence type="ECO:0000313" key="10">
    <source>
        <dbReference type="EMBL" id="GII37792.1"/>
    </source>
</evidence>
<accession>A0A8J3XDX2</accession>
<feature type="transmembrane region" description="Helical" evidence="7">
    <location>
        <begin position="130"/>
        <end position="152"/>
    </location>
</feature>
<dbReference type="SUPFAM" id="SSF161098">
    <property type="entry name" value="MetI-like"/>
    <property type="match status" value="1"/>
</dbReference>
<feature type="compositionally biased region" description="Low complexity" evidence="8">
    <location>
        <begin position="381"/>
        <end position="400"/>
    </location>
</feature>
<dbReference type="PROSITE" id="PS50928">
    <property type="entry name" value="ABC_TM1"/>
    <property type="match status" value="1"/>
</dbReference>
<feature type="transmembrane region" description="Helical" evidence="7">
    <location>
        <begin position="271"/>
        <end position="291"/>
    </location>
</feature>
<feature type="domain" description="ABC transmembrane type-1" evidence="9">
    <location>
        <begin position="92"/>
        <end position="344"/>
    </location>
</feature>
<evidence type="ECO:0000313" key="11">
    <source>
        <dbReference type="Proteomes" id="UP000622547"/>
    </source>
</evidence>
<feature type="transmembrane region" description="Helical" evidence="7">
    <location>
        <begin position="328"/>
        <end position="348"/>
    </location>
</feature>
<dbReference type="Pfam" id="PF00528">
    <property type="entry name" value="BPD_transp_1"/>
    <property type="match status" value="1"/>
</dbReference>
<comment type="caution">
    <text evidence="10">The sequence shown here is derived from an EMBL/GenBank/DDBJ whole genome shotgun (WGS) entry which is preliminary data.</text>
</comment>
<keyword evidence="2 7" id="KW-0813">Transport</keyword>
<protein>
    <submittedName>
        <fullName evidence="10">Sugar ABC transporter permease</fullName>
    </submittedName>
</protein>
<feature type="transmembrane region" description="Helical" evidence="7">
    <location>
        <begin position="217"/>
        <end position="242"/>
    </location>
</feature>
<evidence type="ECO:0000256" key="1">
    <source>
        <dbReference type="ARBA" id="ARBA00004651"/>
    </source>
</evidence>
<dbReference type="RefSeq" id="WP_239116672.1">
    <property type="nucleotide sequence ID" value="NZ_BAABHI010000027.1"/>
</dbReference>